<comment type="caution">
    <text evidence="13">The sequence shown here is derived from an EMBL/GenBank/DDBJ whole genome shotgun (WGS) entry which is preliminary data.</text>
</comment>
<evidence type="ECO:0000256" key="10">
    <source>
        <dbReference type="ARBA" id="ARBA00047937"/>
    </source>
</evidence>
<dbReference type="KEGG" id="salo:EF888_09510"/>
<evidence type="ECO:0000256" key="2">
    <source>
        <dbReference type="ARBA" id="ARBA00008226"/>
    </source>
</evidence>
<organism evidence="13 14">
    <name type="scientific">Silicimonas algicola</name>
    <dbReference type="NCBI Taxonomy" id="1826607"/>
    <lineage>
        <taxon>Bacteria</taxon>
        <taxon>Pseudomonadati</taxon>
        <taxon>Pseudomonadota</taxon>
        <taxon>Alphaproteobacteria</taxon>
        <taxon>Rhodobacterales</taxon>
        <taxon>Paracoccaceae</taxon>
    </lineage>
</organism>
<dbReference type="InterPro" id="IPR006194">
    <property type="entry name" value="Gly-tRNA-synth_heterodimer"/>
</dbReference>
<evidence type="ECO:0000256" key="8">
    <source>
        <dbReference type="ARBA" id="ARBA00022917"/>
    </source>
</evidence>
<evidence type="ECO:0000259" key="12">
    <source>
        <dbReference type="SMART" id="SM00836"/>
    </source>
</evidence>
<keyword evidence="14" id="KW-1185">Reference proteome</keyword>
<dbReference type="SUPFAM" id="SSF109604">
    <property type="entry name" value="HD-domain/PDEase-like"/>
    <property type="match status" value="1"/>
</dbReference>
<dbReference type="EC" id="6.1.1.14" evidence="11"/>
<evidence type="ECO:0000256" key="4">
    <source>
        <dbReference type="ARBA" id="ARBA00022490"/>
    </source>
</evidence>
<dbReference type="InterPro" id="IPR008909">
    <property type="entry name" value="DALR_anticod-bd"/>
</dbReference>
<dbReference type="PANTHER" id="PTHR30075:SF2">
    <property type="entry name" value="GLYCINE--TRNA LIGASE, CHLOROPLASTIC_MITOCHONDRIAL 2"/>
    <property type="match status" value="1"/>
</dbReference>
<comment type="subcellular location">
    <subcellularLocation>
        <location evidence="1 11">Cytoplasm</location>
    </subcellularLocation>
</comment>
<comment type="catalytic activity">
    <reaction evidence="10 11">
        <text>tRNA(Gly) + glycine + ATP = glycyl-tRNA(Gly) + AMP + diphosphate</text>
        <dbReference type="Rhea" id="RHEA:16013"/>
        <dbReference type="Rhea" id="RHEA-COMP:9664"/>
        <dbReference type="Rhea" id="RHEA-COMP:9683"/>
        <dbReference type="ChEBI" id="CHEBI:30616"/>
        <dbReference type="ChEBI" id="CHEBI:33019"/>
        <dbReference type="ChEBI" id="CHEBI:57305"/>
        <dbReference type="ChEBI" id="CHEBI:78442"/>
        <dbReference type="ChEBI" id="CHEBI:78522"/>
        <dbReference type="ChEBI" id="CHEBI:456215"/>
        <dbReference type="EC" id="6.1.1.14"/>
    </reaction>
</comment>
<keyword evidence="5 11" id="KW-0436">Ligase</keyword>
<evidence type="ECO:0000313" key="14">
    <source>
        <dbReference type="Proteomes" id="UP000245390"/>
    </source>
</evidence>
<sequence>MPDLLIELFSEEIPARMQRQAAEDLRRLMTDGLVEAGLTYAHAAAFATPRRLALAVEGLLDRSPALREERKGPRTDAPDQALEGFLRSTGLTKDQLQARDDKKGQVWFAVVEKPGRPAAEIVAEVLERTVRDFPWPKSMRWGAGTLRWVRPLHSILCLVTDEAGEATVVPVEIDGIRAGDTTRGHRFMAPGAFRVSSFDDYVAKLKRAHVILSAEERAEHIWHDATQAAFAQGLELVEDKGLLAEVAGLVEWPVVLMGEIGAEFLDLPPEVLRTSMKEHQKFFSVTDKAGRIVRFVTVANRETADDGATILKGNRKVLSARLSDAKFFWENDLRVAKAGMGEWLEALKAVTFHNKLGSQAERIERIAALARELAPLVGADPEKAETAARMAKADLSSEMVYEFPELQGVMGAYYAKAAGQGEDVAAVAREHYQPLGPSDDVPSAPLSVAVALADKIDTLTGFWAIDEKPTGSKDPFALRRAALGVIRLIAANEFRIALNDMFQRANEIAGPRSNAFADINEMRSFLHDRLKVYLRDRGIRHDVIDACLAMPNADDLTLLVRRAEALQAFLDTEDGGNLLQGFRRAHNILTQAQEKDGVEYSYGPDPKLAETDEERALFAALDDAQAKIAPAMQSEDFGAAMAALADLRAPIDAFFEAVQVNAESQILRRNRLNLLHRISALCLGVADLTRLEG</sequence>
<dbReference type="GO" id="GO:0006426">
    <property type="term" value="P:glycyl-tRNA aminoacylation"/>
    <property type="evidence" value="ECO:0007669"/>
    <property type="project" value="UniProtKB-UniRule"/>
</dbReference>
<dbReference type="GO" id="GO:0005829">
    <property type="term" value="C:cytosol"/>
    <property type="evidence" value="ECO:0007669"/>
    <property type="project" value="TreeGrafter"/>
</dbReference>
<accession>A0A316G7X8</accession>
<dbReference type="PANTHER" id="PTHR30075">
    <property type="entry name" value="GLYCYL-TRNA SYNTHETASE"/>
    <property type="match status" value="1"/>
</dbReference>
<protein>
    <recommendedName>
        <fullName evidence="11">Glycine--tRNA ligase beta subunit</fullName>
        <ecNumber evidence="11">6.1.1.14</ecNumber>
    </recommendedName>
    <alternativeName>
        <fullName evidence="11">Glycyl-tRNA synthetase beta subunit</fullName>
        <shortName evidence="11">GlyRS</shortName>
    </alternativeName>
</protein>
<feature type="domain" description="DALR anticodon binding" evidence="12">
    <location>
        <begin position="584"/>
        <end position="691"/>
    </location>
</feature>
<dbReference type="InterPro" id="IPR015944">
    <property type="entry name" value="Gly-tRNA-synth_bsu"/>
</dbReference>
<dbReference type="PROSITE" id="PS50861">
    <property type="entry name" value="AA_TRNA_LIGASE_II_GLYAB"/>
    <property type="match status" value="1"/>
</dbReference>
<evidence type="ECO:0000256" key="3">
    <source>
        <dbReference type="ARBA" id="ARBA00011209"/>
    </source>
</evidence>
<keyword evidence="7 11" id="KW-0067">ATP-binding</keyword>
<dbReference type="GO" id="GO:0004820">
    <property type="term" value="F:glycine-tRNA ligase activity"/>
    <property type="evidence" value="ECO:0007669"/>
    <property type="project" value="UniProtKB-UniRule"/>
</dbReference>
<evidence type="ECO:0000256" key="11">
    <source>
        <dbReference type="HAMAP-Rule" id="MF_00255"/>
    </source>
</evidence>
<dbReference type="GO" id="GO:0005524">
    <property type="term" value="F:ATP binding"/>
    <property type="evidence" value="ECO:0007669"/>
    <property type="project" value="UniProtKB-UniRule"/>
</dbReference>
<dbReference type="PRINTS" id="PR01045">
    <property type="entry name" value="TRNASYNTHGB"/>
</dbReference>
<name>A0A316G7X8_9RHOB</name>
<dbReference type="SMART" id="SM00836">
    <property type="entry name" value="DALR_1"/>
    <property type="match status" value="1"/>
</dbReference>
<evidence type="ECO:0000256" key="6">
    <source>
        <dbReference type="ARBA" id="ARBA00022741"/>
    </source>
</evidence>
<dbReference type="GO" id="GO:0006420">
    <property type="term" value="P:arginyl-tRNA aminoacylation"/>
    <property type="evidence" value="ECO:0007669"/>
    <property type="project" value="InterPro"/>
</dbReference>
<evidence type="ECO:0000313" key="13">
    <source>
        <dbReference type="EMBL" id="PWK57024.1"/>
    </source>
</evidence>
<dbReference type="GO" id="GO:0004814">
    <property type="term" value="F:arginine-tRNA ligase activity"/>
    <property type="evidence" value="ECO:0007669"/>
    <property type="project" value="InterPro"/>
</dbReference>
<evidence type="ECO:0000256" key="7">
    <source>
        <dbReference type="ARBA" id="ARBA00022840"/>
    </source>
</evidence>
<dbReference type="RefSeq" id="WP_109758774.1">
    <property type="nucleotide sequence ID" value="NZ_CP034588.1"/>
</dbReference>
<comment type="similarity">
    <text evidence="2 11">Belongs to the class-II aminoacyl-tRNA synthetase family.</text>
</comment>
<evidence type="ECO:0000256" key="5">
    <source>
        <dbReference type="ARBA" id="ARBA00022598"/>
    </source>
</evidence>
<comment type="subunit">
    <text evidence="3 11">Tetramer of two alpha and two beta subunits.</text>
</comment>
<dbReference type="Pfam" id="PF02092">
    <property type="entry name" value="tRNA_synt_2f"/>
    <property type="match status" value="1"/>
</dbReference>
<dbReference type="Pfam" id="PF05746">
    <property type="entry name" value="DALR_1"/>
    <property type="match status" value="1"/>
</dbReference>
<keyword evidence="8 11" id="KW-0648">Protein biosynthesis</keyword>
<gene>
    <name evidence="11" type="primary">glyS</name>
    <name evidence="13" type="ORF">C8D95_103261</name>
</gene>
<dbReference type="AlphaFoldDB" id="A0A316G7X8"/>
<evidence type="ECO:0000256" key="1">
    <source>
        <dbReference type="ARBA" id="ARBA00004496"/>
    </source>
</evidence>
<dbReference type="OrthoDB" id="9775440at2"/>
<dbReference type="EMBL" id="QGGV01000003">
    <property type="protein sequence ID" value="PWK57024.1"/>
    <property type="molecule type" value="Genomic_DNA"/>
</dbReference>
<keyword evidence="6 11" id="KW-0547">Nucleotide-binding</keyword>
<dbReference type="Proteomes" id="UP000245390">
    <property type="component" value="Unassembled WGS sequence"/>
</dbReference>
<evidence type="ECO:0000256" key="9">
    <source>
        <dbReference type="ARBA" id="ARBA00023146"/>
    </source>
</evidence>
<keyword evidence="4 11" id="KW-0963">Cytoplasm</keyword>
<proteinExistence type="inferred from homology"/>
<dbReference type="HAMAP" id="MF_00255">
    <property type="entry name" value="Gly_tRNA_synth_beta"/>
    <property type="match status" value="1"/>
</dbReference>
<reference evidence="13 14" key="1">
    <citation type="submission" date="2018-05" db="EMBL/GenBank/DDBJ databases">
        <title>Genomic Encyclopedia of Type Strains, Phase IV (KMG-IV): sequencing the most valuable type-strain genomes for metagenomic binning, comparative biology and taxonomic classification.</title>
        <authorList>
            <person name="Goeker M."/>
        </authorList>
    </citation>
    <scope>NUCLEOTIDE SEQUENCE [LARGE SCALE GENOMIC DNA]</scope>
    <source>
        <strain evidence="13 14">DSM 103371</strain>
    </source>
</reference>
<dbReference type="NCBIfam" id="TIGR00211">
    <property type="entry name" value="glyS"/>
    <property type="match status" value="1"/>
</dbReference>
<keyword evidence="9 11" id="KW-0030">Aminoacyl-tRNA synthetase</keyword>